<evidence type="ECO:0000313" key="2">
    <source>
        <dbReference type="Proteomes" id="UP000324222"/>
    </source>
</evidence>
<evidence type="ECO:0000313" key="1">
    <source>
        <dbReference type="EMBL" id="MPC38556.1"/>
    </source>
</evidence>
<comment type="caution">
    <text evidence="1">The sequence shown here is derived from an EMBL/GenBank/DDBJ whole genome shotgun (WGS) entry which is preliminary data.</text>
</comment>
<reference evidence="1 2" key="1">
    <citation type="submission" date="2019-05" db="EMBL/GenBank/DDBJ databases">
        <title>Another draft genome of Portunus trituberculatus and its Hox gene families provides insights of decapod evolution.</title>
        <authorList>
            <person name="Jeong J.-H."/>
            <person name="Song I."/>
            <person name="Kim S."/>
            <person name="Choi T."/>
            <person name="Kim D."/>
            <person name="Ryu S."/>
            <person name="Kim W."/>
        </authorList>
    </citation>
    <scope>NUCLEOTIDE SEQUENCE [LARGE SCALE GENOMIC DNA]</scope>
    <source>
        <tissue evidence="1">Muscle</tissue>
    </source>
</reference>
<dbReference type="Proteomes" id="UP000324222">
    <property type="component" value="Unassembled WGS sequence"/>
</dbReference>
<protein>
    <submittedName>
        <fullName evidence="1">Uncharacterized protein</fullName>
    </submittedName>
</protein>
<dbReference type="AlphaFoldDB" id="A0A5B7EZK4"/>
<sequence>MAVAAGRVGPDRVIQSVTPTLQAYQHQPLVCIALLLPRLFSKATEMTSWVFKSVSPVNNVEMLLICH</sequence>
<accession>A0A5B7EZK4</accession>
<proteinExistence type="predicted"/>
<organism evidence="1 2">
    <name type="scientific">Portunus trituberculatus</name>
    <name type="common">Swimming crab</name>
    <name type="synonym">Neptunus trituberculatus</name>
    <dbReference type="NCBI Taxonomy" id="210409"/>
    <lineage>
        <taxon>Eukaryota</taxon>
        <taxon>Metazoa</taxon>
        <taxon>Ecdysozoa</taxon>
        <taxon>Arthropoda</taxon>
        <taxon>Crustacea</taxon>
        <taxon>Multicrustacea</taxon>
        <taxon>Malacostraca</taxon>
        <taxon>Eumalacostraca</taxon>
        <taxon>Eucarida</taxon>
        <taxon>Decapoda</taxon>
        <taxon>Pleocyemata</taxon>
        <taxon>Brachyura</taxon>
        <taxon>Eubrachyura</taxon>
        <taxon>Portunoidea</taxon>
        <taxon>Portunidae</taxon>
        <taxon>Portuninae</taxon>
        <taxon>Portunus</taxon>
    </lineage>
</organism>
<keyword evidence="2" id="KW-1185">Reference proteome</keyword>
<dbReference type="EMBL" id="VSRR010004101">
    <property type="protein sequence ID" value="MPC38556.1"/>
    <property type="molecule type" value="Genomic_DNA"/>
</dbReference>
<gene>
    <name evidence="1" type="ORF">E2C01_032065</name>
</gene>
<name>A0A5B7EZK4_PORTR</name>